<sequence length="144" mass="16040">IPGSERDAAAPDDFTVGTTGSHGHDRVCGRFFGYSDTDLVGVGAVLTIVTQQRPFRMIFKTDADESTIGDMEDLVDTNELAKFPGGIIGFHLNYALQRLLINFGNVKTSNSTLVRIFFIMIFILLYITFIFLSKNVDHVFSKIR</sequence>
<reference evidence="3 4" key="1">
    <citation type="journal article" date="2018" name="Nat. Ecol. Evol.">
        <title>Genomic signatures of mitonuclear coevolution across populations of Tigriopus californicus.</title>
        <authorList>
            <person name="Barreto F.S."/>
            <person name="Watson E.T."/>
            <person name="Lima T.G."/>
            <person name="Willett C.S."/>
            <person name="Edmands S."/>
            <person name="Li W."/>
            <person name="Burton R.S."/>
        </authorList>
    </citation>
    <scope>NUCLEOTIDE SEQUENCE [LARGE SCALE GENOMIC DNA]</scope>
    <source>
        <strain evidence="3 4">San Diego</strain>
    </source>
</reference>
<keyword evidence="2" id="KW-1133">Transmembrane helix</keyword>
<feature type="transmembrane region" description="Helical" evidence="2">
    <location>
        <begin position="113"/>
        <end position="132"/>
    </location>
</feature>
<dbReference type="AlphaFoldDB" id="A0A553PB89"/>
<proteinExistence type="predicted"/>
<evidence type="ECO:0000256" key="1">
    <source>
        <dbReference type="SAM" id="MobiDB-lite"/>
    </source>
</evidence>
<accession>A0A553PB89</accession>
<feature type="non-terminal residue" evidence="3">
    <location>
        <position position="1"/>
    </location>
</feature>
<keyword evidence="4" id="KW-1185">Reference proteome</keyword>
<evidence type="ECO:0000256" key="2">
    <source>
        <dbReference type="SAM" id="Phobius"/>
    </source>
</evidence>
<feature type="region of interest" description="Disordered" evidence="1">
    <location>
        <begin position="1"/>
        <end position="21"/>
    </location>
</feature>
<keyword evidence="2" id="KW-0472">Membrane</keyword>
<dbReference type="EMBL" id="VCGU01000005">
    <property type="protein sequence ID" value="TRY74955.1"/>
    <property type="molecule type" value="Genomic_DNA"/>
</dbReference>
<comment type="caution">
    <text evidence="3">The sequence shown here is derived from an EMBL/GenBank/DDBJ whole genome shotgun (WGS) entry which is preliminary data.</text>
</comment>
<evidence type="ECO:0000313" key="4">
    <source>
        <dbReference type="Proteomes" id="UP000318571"/>
    </source>
</evidence>
<name>A0A553PB89_TIGCA</name>
<gene>
    <name evidence="3" type="ORF">TCAL_08661</name>
</gene>
<organism evidence="3 4">
    <name type="scientific">Tigriopus californicus</name>
    <name type="common">Marine copepod</name>
    <dbReference type="NCBI Taxonomy" id="6832"/>
    <lineage>
        <taxon>Eukaryota</taxon>
        <taxon>Metazoa</taxon>
        <taxon>Ecdysozoa</taxon>
        <taxon>Arthropoda</taxon>
        <taxon>Crustacea</taxon>
        <taxon>Multicrustacea</taxon>
        <taxon>Hexanauplia</taxon>
        <taxon>Copepoda</taxon>
        <taxon>Harpacticoida</taxon>
        <taxon>Harpacticidae</taxon>
        <taxon>Tigriopus</taxon>
    </lineage>
</organism>
<keyword evidence="2" id="KW-0812">Transmembrane</keyword>
<dbReference type="Proteomes" id="UP000318571">
    <property type="component" value="Chromosome 2"/>
</dbReference>
<protein>
    <submittedName>
        <fullName evidence="3">Uncharacterized protein</fullName>
    </submittedName>
</protein>
<evidence type="ECO:0000313" key="3">
    <source>
        <dbReference type="EMBL" id="TRY74955.1"/>
    </source>
</evidence>